<dbReference type="Gene3D" id="1.25.10.10">
    <property type="entry name" value="Leucine-rich Repeat Variant"/>
    <property type="match status" value="2"/>
</dbReference>
<proteinExistence type="predicted"/>
<dbReference type="EMBL" id="PDUD01000038">
    <property type="protein sequence ID" value="PHN02630.1"/>
    <property type="molecule type" value="Genomic_DNA"/>
</dbReference>
<protein>
    <recommendedName>
        <fullName evidence="3">HEAT repeat domain-containing protein</fullName>
    </recommendedName>
</protein>
<name>A0A2D0N2J3_FLAN2</name>
<keyword evidence="2" id="KW-1185">Reference proteome</keyword>
<dbReference type="InterPro" id="IPR011989">
    <property type="entry name" value="ARM-like"/>
</dbReference>
<comment type="caution">
    <text evidence="1">The sequence shown here is derived from an EMBL/GenBank/DDBJ whole genome shotgun (WGS) entry which is preliminary data.</text>
</comment>
<accession>A0A2D0N2J3</accession>
<reference evidence="1 2" key="1">
    <citation type="submission" date="2017-10" db="EMBL/GenBank/DDBJ databases">
        <title>The draft genome sequence of Lewinella nigricans NBRC 102662.</title>
        <authorList>
            <person name="Wang K."/>
        </authorList>
    </citation>
    <scope>NUCLEOTIDE SEQUENCE [LARGE SCALE GENOMIC DNA]</scope>
    <source>
        <strain evidence="1 2">NBRC 102662</strain>
    </source>
</reference>
<organism evidence="1 2">
    <name type="scientific">Flavilitoribacter nigricans (strain ATCC 23147 / DSM 23189 / NBRC 102662 / NCIMB 1420 / SS-2)</name>
    <name type="common">Lewinella nigricans</name>
    <dbReference type="NCBI Taxonomy" id="1122177"/>
    <lineage>
        <taxon>Bacteria</taxon>
        <taxon>Pseudomonadati</taxon>
        <taxon>Bacteroidota</taxon>
        <taxon>Saprospiria</taxon>
        <taxon>Saprospirales</taxon>
        <taxon>Lewinellaceae</taxon>
        <taxon>Flavilitoribacter</taxon>
    </lineage>
</organism>
<dbReference type="Proteomes" id="UP000223913">
    <property type="component" value="Unassembled WGS sequence"/>
</dbReference>
<evidence type="ECO:0000313" key="1">
    <source>
        <dbReference type="EMBL" id="PHN02630.1"/>
    </source>
</evidence>
<dbReference type="AlphaFoldDB" id="A0A2D0N2J3"/>
<dbReference type="OrthoDB" id="5561202at2"/>
<gene>
    <name evidence="1" type="ORF">CRP01_31035</name>
</gene>
<dbReference type="SUPFAM" id="SSF48371">
    <property type="entry name" value="ARM repeat"/>
    <property type="match status" value="1"/>
</dbReference>
<dbReference type="InterPro" id="IPR016024">
    <property type="entry name" value="ARM-type_fold"/>
</dbReference>
<dbReference type="Pfam" id="PF13646">
    <property type="entry name" value="HEAT_2"/>
    <property type="match status" value="1"/>
</dbReference>
<sequence length="596" mass="69209">MSLTPAAWLQTESFVANVDGQDFVFTLTVNPYGEVLEIRNNFLDLPPAAQSLLVGSKTAAIRRKLKQIQSIIPFYVPLATLGYSSGEEWAGIGEKIRLHQQEIPPEELPPFEDLLRDDWVKQLYRLHEKGEKKLLENLSLLIDHKKDNRWVFFRMFNESPCPLAEPVLHCLYPMESDREVRVEIIDGISILKNERSRRFLCKELSRKKNASLYRPLLHGLAGYKHDKIRLQLLKLYQEDRETIVNDYHDYFIRALLPYSGPEVELIMKEALNGPHAYSGLYAFNFFRERGADPDVMAGKLHEQLRRKESAQHVLSALHVLKSLDNEAYLPTSEELVNLFLWNSSAEGSNQLQWQLKEVLRNCVEEIHFTQLEPMLGDPDPEIRIAALDFFEMGQGKEFMQIVKLLEDPDDRVKKRALRNIQEMSHRFRAPQALDPLVRMWEQVGPEFQEDIMSTLASILENAPRKRTLPFLMEHLRHPKPAVRRSIARALAHFQSPEIYPAIQQLLRDNDQYVQEYAQKAMISFQAPERGKEILEDLKALPKDQVLNEFVKLNFADELTKKAVWECFDYVVDLLEADYMDLAATVLARIMKQDYVK</sequence>
<dbReference type="RefSeq" id="WP_099153959.1">
    <property type="nucleotide sequence ID" value="NZ_PDUD01000038.1"/>
</dbReference>
<evidence type="ECO:0008006" key="3">
    <source>
        <dbReference type="Google" id="ProtNLM"/>
    </source>
</evidence>
<evidence type="ECO:0000313" key="2">
    <source>
        <dbReference type="Proteomes" id="UP000223913"/>
    </source>
</evidence>